<feature type="transmembrane region" description="Helical" evidence="3">
    <location>
        <begin position="28"/>
        <end position="47"/>
    </location>
</feature>
<keyword evidence="3" id="KW-0472">Membrane</keyword>
<organism evidence="6 7">
    <name type="scientific">Uliginosibacterium aquaticum</name>
    <dbReference type="NCBI Taxonomy" id="2731212"/>
    <lineage>
        <taxon>Bacteria</taxon>
        <taxon>Pseudomonadati</taxon>
        <taxon>Pseudomonadota</taxon>
        <taxon>Betaproteobacteria</taxon>
        <taxon>Rhodocyclales</taxon>
        <taxon>Zoogloeaceae</taxon>
        <taxon>Uliginosibacterium</taxon>
    </lineage>
</organism>
<dbReference type="Gene3D" id="2.40.30.170">
    <property type="match status" value="1"/>
</dbReference>
<proteinExistence type="predicted"/>
<dbReference type="Pfam" id="PF25963">
    <property type="entry name" value="Beta-barrel_AAEA"/>
    <property type="match status" value="1"/>
</dbReference>
<sequence>MSHTSESAEISSVTPLTPQERGRRVKRMLLLLGLPLLAGCVALVIYLRGGRAVETDNAYVKADKLSISAEVAGPVKEVLVRENDEVKLGQPLFRLDPEPFAVAVAKADAKLAQARTDLAALKAAYREKQAEINVARTRSSFAAKDQQRQTDLAAKNFIPVSKLDDSKQAAALASQQVIALEQDLHRIAESLGGSVDLPVERHPSWLAAQAELAQARLNLARIEVKAPVAGTVSKLPKPGQYLAAGATAMSLVAGGELWIEANFPETDLTHVHPGQPVEVRVDTFPDQRWLGTVDSLSPATGAEFSVIPAQNATGNWVKIAQRVPVRIRMEPQAGLPALRAGLSATVEIETGHKRRLLGFSL</sequence>
<dbReference type="Proteomes" id="UP000778523">
    <property type="component" value="Unassembled WGS sequence"/>
</dbReference>
<comment type="caution">
    <text evidence="6">The sequence shown here is derived from an EMBL/GenBank/DDBJ whole genome shotgun (WGS) entry which is preliminary data.</text>
</comment>
<feature type="coiled-coil region" evidence="2">
    <location>
        <begin position="104"/>
        <end position="138"/>
    </location>
</feature>
<evidence type="ECO:0000256" key="3">
    <source>
        <dbReference type="SAM" id="Phobius"/>
    </source>
</evidence>
<dbReference type="Gene3D" id="2.40.50.100">
    <property type="match status" value="1"/>
</dbReference>
<dbReference type="EMBL" id="JABCSC020000002">
    <property type="protein sequence ID" value="NSL55336.1"/>
    <property type="molecule type" value="Genomic_DNA"/>
</dbReference>
<keyword evidence="7" id="KW-1185">Reference proteome</keyword>
<dbReference type="InterPro" id="IPR050739">
    <property type="entry name" value="MFP"/>
</dbReference>
<evidence type="ECO:0000259" key="4">
    <source>
        <dbReference type="Pfam" id="PF25917"/>
    </source>
</evidence>
<dbReference type="Pfam" id="PF25917">
    <property type="entry name" value="BSH_RND"/>
    <property type="match status" value="1"/>
</dbReference>
<dbReference type="PANTHER" id="PTHR30386">
    <property type="entry name" value="MEMBRANE FUSION SUBUNIT OF EMRAB-TOLC MULTIDRUG EFFLUX PUMP"/>
    <property type="match status" value="1"/>
</dbReference>
<protein>
    <submittedName>
        <fullName evidence="6">HlyD family secretion protein</fullName>
    </submittedName>
</protein>
<gene>
    <name evidence="6" type="ORF">HJ583_009900</name>
</gene>
<dbReference type="SUPFAM" id="SSF111369">
    <property type="entry name" value="HlyD-like secretion proteins"/>
    <property type="match status" value="1"/>
</dbReference>
<feature type="domain" description="p-hydroxybenzoic acid efflux pump subunit AaeA-like beta-barrel" evidence="5">
    <location>
        <begin position="258"/>
        <end position="348"/>
    </location>
</feature>
<evidence type="ECO:0000259" key="5">
    <source>
        <dbReference type="Pfam" id="PF25963"/>
    </source>
</evidence>
<evidence type="ECO:0000313" key="7">
    <source>
        <dbReference type="Proteomes" id="UP000778523"/>
    </source>
</evidence>
<dbReference type="PANTHER" id="PTHR30386:SF19">
    <property type="entry name" value="MULTIDRUG EXPORT PROTEIN EMRA-RELATED"/>
    <property type="match status" value="1"/>
</dbReference>
<evidence type="ECO:0000256" key="2">
    <source>
        <dbReference type="SAM" id="Coils"/>
    </source>
</evidence>
<name>A0ABX2IF46_9RHOO</name>
<dbReference type="InterPro" id="IPR058634">
    <property type="entry name" value="AaeA-lik-b-barrel"/>
</dbReference>
<keyword evidence="2" id="KW-0175">Coiled coil</keyword>
<dbReference type="InterPro" id="IPR058625">
    <property type="entry name" value="MdtA-like_BSH"/>
</dbReference>
<accession>A0ABX2IF46</accession>
<reference evidence="6 7" key="1">
    <citation type="submission" date="2020-06" db="EMBL/GenBank/DDBJ databases">
        <title>Draft genome of Uliginosibacterium sp. IMCC34675.</title>
        <authorList>
            <person name="Song J."/>
        </authorList>
    </citation>
    <scope>NUCLEOTIDE SEQUENCE [LARGE SCALE GENOMIC DNA]</scope>
    <source>
        <strain evidence="6 7">IMCC34675</strain>
    </source>
</reference>
<dbReference type="RefSeq" id="WP_170021760.1">
    <property type="nucleotide sequence ID" value="NZ_JABCSC020000002.1"/>
</dbReference>
<keyword evidence="3" id="KW-0812">Transmembrane</keyword>
<evidence type="ECO:0000256" key="1">
    <source>
        <dbReference type="ARBA" id="ARBA00004196"/>
    </source>
</evidence>
<evidence type="ECO:0000313" key="6">
    <source>
        <dbReference type="EMBL" id="NSL55336.1"/>
    </source>
</evidence>
<comment type="subcellular location">
    <subcellularLocation>
        <location evidence="1">Cell envelope</location>
    </subcellularLocation>
</comment>
<feature type="domain" description="Multidrug resistance protein MdtA-like barrel-sandwich hybrid" evidence="4">
    <location>
        <begin position="65"/>
        <end position="251"/>
    </location>
</feature>
<keyword evidence="3" id="KW-1133">Transmembrane helix</keyword>